<feature type="domain" description="DNA-directed DNA polymerase family B multifunctional" evidence="19">
    <location>
        <begin position="1523"/>
        <end position="1611"/>
    </location>
</feature>
<evidence type="ECO:0000256" key="9">
    <source>
        <dbReference type="ARBA" id="ARBA00022695"/>
    </source>
</evidence>
<keyword evidence="11" id="KW-0227">DNA damage</keyword>
<keyword evidence="9" id="KW-0548">Nucleotidyltransferase</keyword>
<dbReference type="CDD" id="cd05534">
    <property type="entry name" value="POLBc_zeta"/>
    <property type="match status" value="1"/>
</dbReference>
<dbReference type="InterPro" id="IPR025687">
    <property type="entry name" value="Znf-C4pol"/>
</dbReference>
<dbReference type="GO" id="GO:0003677">
    <property type="term" value="F:DNA binding"/>
    <property type="evidence" value="ECO:0007669"/>
    <property type="project" value="InterPro"/>
</dbReference>
<feature type="domain" description="DNA polymerase delta/zeta catalytic subunit N-terminal" evidence="22">
    <location>
        <begin position="380"/>
        <end position="448"/>
    </location>
</feature>
<dbReference type="SUPFAM" id="SSF53098">
    <property type="entry name" value="Ribonuclease H-like"/>
    <property type="match status" value="1"/>
</dbReference>
<dbReference type="EMBL" id="JAACJO010000007">
    <property type="protein sequence ID" value="KAF5356036.1"/>
    <property type="molecule type" value="Genomic_DNA"/>
</dbReference>
<evidence type="ECO:0000256" key="12">
    <source>
        <dbReference type="ARBA" id="ARBA00022833"/>
    </source>
</evidence>
<evidence type="ECO:0000256" key="6">
    <source>
        <dbReference type="ARBA" id="ARBA00012417"/>
    </source>
</evidence>
<evidence type="ECO:0000256" key="2">
    <source>
        <dbReference type="ARBA" id="ARBA00001966"/>
    </source>
</evidence>
<dbReference type="Gene3D" id="1.10.132.60">
    <property type="entry name" value="DNA polymerase family B, C-terminal domain"/>
    <property type="match status" value="2"/>
</dbReference>
<dbReference type="InterPro" id="IPR042087">
    <property type="entry name" value="DNA_pol_B_thumb"/>
</dbReference>
<evidence type="ECO:0000256" key="4">
    <source>
        <dbReference type="ARBA" id="ARBA00005866"/>
    </source>
</evidence>
<dbReference type="SUPFAM" id="SSF74650">
    <property type="entry name" value="Galactose mutarotase-like"/>
    <property type="match status" value="1"/>
</dbReference>
<dbReference type="Gene3D" id="3.90.1600.10">
    <property type="entry name" value="Palm domain of DNA polymerase"/>
    <property type="match status" value="1"/>
</dbReference>
<accession>A0A8H5G0H2</accession>
<keyword evidence="12" id="KW-0862">Zinc</keyword>
<comment type="cofactor">
    <cofactor evidence="2">
        <name>[4Fe-4S] cluster</name>
        <dbReference type="ChEBI" id="CHEBI:49883"/>
    </cofactor>
</comment>
<evidence type="ECO:0000256" key="15">
    <source>
        <dbReference type="ARBA" id="ARBA00023014"/>
    </source>
</evidence>
<evidence type="ECO:0000256" key="5">
    <source>
        <dbReference type="ARBA" id="ARBA00012083"/>
    </source>
</evidence>
<feature type="region of interest" description="Disordered" evidence="18">
    <location>
        <begin position="577"/>
        <end position="603"/>
    </location>
</feature>
<name>A0A8H5G0H2_9AGAR</name>
<keyword evidence="16" id="KW-0234">DNA repair</keyword>
<dbReference type="GO" id="GO:0000724">
    <property type="term" value="P:double-strand break repair via homologous recombination"/>
    <property type="evidence" value="ECO:0007669"/>
    <property type="project" value="TreeGrafter"/>
</dbReference>
<dbReference type="GO" id="GO:0051536">
    <property type="term" value="F:iron-sulfur cluster binding"/>
    <property type="evidence" value="ECO:0007669"/>
    <property type="project" value="UniProtKB-KW"/>
</dbReference>
<dbReference type="GO" id="GO:0003887">
    <property type="term" value="F:DNA-directed DNA polymerase activity"/>
    <property type="evidence" value="ECO:0007669"/>
    <property type="project" value="UniProtKB-KW"/>
</dbReference>
<dbReference type="InterPro" id="IPR008183">
    <property type="entry name" value="Aldose_1/G6P_1-epimerase"/>
</dbReference>
<evidence type="ECO:0000259" key="21">
    <source>
        <dbReference type="Pfam" id="PF14260"/>
    </source>
</evidence>
<dbReference type="Gene3D" id="1.10.287.690">
    <property type="entry name" value="Helix hairpin bin"/>
    <property type="match status" value="1"/>
</dbReference>
<evidence type="ECO:0000256" key="14">
    <source>
        <dbReference type="ARBA" id="ARBA00023004"/>
    </source>
</evidence>
<dbReference type="GO" id="GO:0000166">
    <property type="term" value="F:nucleotide binding"/>
    <property type="evidence" value="ECO:0007669"/>
    <property type="project" value="InterPro"/>
</dbReference>
<dbReference type="GO" id="GO:0047938">
    <property type="term" value="F:glucose-6-phosphate 1-epimerase activity"/>
    <property type="evidence" value="ECO:0007669"/>
    <property type="project" value="UniProtKB-EC"/>
</dbReference>
<organism evidence="23 24">
    <name type="scientific">Leucocoprinus leucothites</name>
    <dbReference type="NCBI Taxonomy" id="201217"/>
    <lineage>
        <taxon>Eukaryota</taxon>
        <taxon>Fungi</taxon>
        <taxon>Dikarya</taxon>
        <taxon>Basidiomycota</taxon>
        <taxon>Agaricomycotina</taxon>
        <taxon>Agaricomycetes</taxon>
        <taxon>Agaricomycetidae</taxon>
        <taxon>Agaricales</taxon>
        <taxon>Agaricineae</taxon>
        <taxon>Agaricaceae</taxon>
        <taxon>Leucocoprinus</taxon>
    </lineage>
</organism>
<dbReference type="GO" id="GO:0005634">
    <property type="term" value="C:nucleus"/>
    <property type="evidence" value="ECO:0007669"/>
    <property type="project" value="TreeGrafter"/>
</dbReference>
<keyword evidence="24" id="KW-1185">Reference proteome</keyword>
<dbReference type="Pfam" id="PF03104">
    <property type="entry name" value="DNA_pol_B_exo1"/>
    <property type="match status" value="1"/>
</dbReference>
<dbReference type="Gene3D" id="3.30.420.10">
    <property type="entry name" value="Ribonuclease H-like superfamily/Ribonuclease H"/>
    <property type="match status" value="1"/>
</dbReference>
<dbReference type="FunFam" id="1.10.287.690:FF:000002">
    <property type="entry name" value="DNA polymerase zeta"/>
    <property type="match status" value="1"/>
</dbReference>
<evidence type="ECO:0000313" key="24">
    <source>
        <dbReference type="Proteomes" id="UP000559027"/>
    </source>
</evidence>
<gene>
    <name evidence="23" type="ORF">D9756_003771</name>
</gene>
<dbReference type="PANTHER" id="PTHR45812">
    <property type="entry name" value="DNA POLYMERASE ZETA CATALYTIC SUBUNIT"/>
    <property type="match status" value="1"/>
</dbReference>
<feature type="domain" description="DNA-directed DNA polymerase family B multifunctional" evidence="19">
    <location>
        <begin position="1301"/>
        <end position="1513"/>
    </location>
</feature>
<dbReference type="CDD" id="cd05778">
    <property type="entry name" value="DNA_polB_zeta_exo"/>
    <property type="match status" value="1"/>
</dbReference>
<feature type="domain" description="DNA-directed DNA polymerase family B multifunctional" evidence="19">
    <location>
        <begin position="1618"/>
        <end position="1716"/>
    </location>
</feature>
<dbReference type="InterPro" id="IPR011013">
    <property type="entry name" value="Gal_mutarotase_sf_dom"/>
</dbReference>
<dbReference type="Pfam" id="PF01263">
    <property type="entry name" value="Aldose_epim"/>
    <property type="match status" value="1"/>
</dbReference>
<dbReference type="InterPro" id="IPR043502">
    <property type="entry name" value="DNA/RNA_pol_sf"/>
</dbReference>
<evidence type="ECO:0000256" key="18">
    <source>
        <dbReference type="SAM" id="MobiDB-lite"/>
    </source>
</evidence>
<dbReference type="SMART" id="SM00486">
    <property type="entry name" value="POLBc"/>
    <property type="match status" value="1"/>
</dbReference>
<comment type="similarity">
    <text evidence="4">Belongs to the glucose-6-phosphate 1-epimerase family.</text>
</comment>
<dbReference type="InterPro" id="IPR006133">
    <property type="entry name" value="DNA-dir_DNA_pol_B_exonuc"/>
</dbReference>
<feature type="compositionally biased region" description="Basic and acidic residues" evidence="18">
    <location>
        <begin position="590"/>
        <end position="599"/>
    </location>
</feature>
<dbReference type="Pfam" id="PF00136">
    <property type="entry name" value="DNA_pol_B"/>
    <property type="match status" value="3"/>
</dbReference>
<dbReference type="InterPro" id="IPR014718">
    <property type="entry name" value="GH-type_carb-bd"/>
</dbReference>
<dbReference type="GO" id="GO:0030246">
    <property type="term" value="F:carbohydrate binding"/>
    <property type="evidence" value="ECO:0007669"/>
    <property type="project" value="InterPro"/>
</dbReference>
<evidence type="ECO:0000313" key="23">
    <source>
        <dbReference type="EMBL" id="KAF5356036.1"/>
    </source>
</evidence>
<evidence type="ECO:0000259" key="22">
    <source>
        <dbReference type="Pfam" id="PF24055"/>
    </source>
</evidence>
<dbReference type="InterPro" id="IPR025532">
    <property type="entry name" value="G6P_1-epimerase"/>
</dbReference>
<dbReference type="InterPro" id="IPR056435">
    <property type="entry name" value="DPOD/Z_N"/>
</dbReference>
<dbReference type="InterPro" id="IPR006134">
    <property type="entry name" value="DNA-dir_DNA_pol_B_multi_dom"/>
</dbReference>
<sequence>MPSNSGLVLSFEDEQGASVEILHYGATVVSWKTGGLERLFVSSKAALDGSKPVRGGIPVVFPCFGAPTHPEHTKLSQHGFARSEKWIFDSIVMDNDAGVSARFTLRPTAQIATKYEPKFDLAYVVTLAEHQLSTDLHVHNPPDSAQALEFQALLHTYYRVPASSVKITPLQNVGYYDKTMATDEEKHIRRIESRAQVDVQKFTDFVYEDAPGDYTVAWPDGKIIIKTKNFKNVVIWNPQEEGKKIGDMEQGGWEKYVCVEPGCVRGFVKLIPGEKWIGQQTITVLQASAFLDVHLQVSILSLCFQSRYTKSTTYSPHPECLIVHIFQECLSYGSSASLPWAREHACTFTKFIRIVILNIRESYIRGMACLNHTVCDERLSMHLTVKRYIGNLKQSLNHAIALSLKRDPISQKSQYIRAIILVKGVKFYGFHSQYSPFLKIMLLDPRLMSRVAGILQSGSVLSQRFQVYESHLSFVLQFMCDFGLYGCGSIEVNEAYRRTGFEEDDQAIADPEISFETSPHPRQTRMPLELDIISPSILNRAKLMERKLHHALVIPSPVQPTEPLVTSVRELWEDERNRRRARGLDPTPELPKDPSEASRKPKGSWVAEARWWEEIRSRLEREKSGLAERPQTNEPSKWESQVMSVFESTEALWEAKYRTWKPGRVEENAIVGAIKELQGDSMLSTVDDFAEDGEVDVNEALLVTGTADQFEDVEEAESDGDEEDDHMYDEAEEVEEVESKREGEEGCEDDVNVDIEKMEEDGEPQSTGIAIPETRRGSLFIDVLLAESSLKGITGPVSGRRTSSGFHAIFKPSSYAEAQSGGHLDSLSLILLNFKGSHRNDSRETIDEGTRRESSEEMKYTKAFPKSDSQALSTHTISRSPVLATAPRSLAVQLTKSYQRCLVLGKNCYTYSKISPSRADLNTSLGAFKLPTRTYRPPFYSNEADVPDRPREFAGLIYHLKGGKGIAPLEEFLASLEDSASQPPHYNLQFEAQLGWEYAAQPPSRKTIRHWLHHERRSRRQASIRKALRSQIEGPTQFNIYGFKNSPLERAVKTLREQQSMTIMCLEVMGMGILYECLRTTPAFERTVPDPETDSICIAVYGLQVAGTEDIHTGIIAIQNVQLNSRRIRDYHLDIVDTELDLLNRISDIVGEFDPDILTGWEVQRASWGYLNSRAKQYGVPEFDLQDFLSRAPAQKMGGDDRWGSQTASSLKVAGRHILNAWRVMRSEQALTSYTLSSVAFHVLQQSTTTLSMWYDSPVPSHMVTLLRYMLTYVCTTLKILEQSEIVTKTAEFARIFGVDFYSVISRGSQFKVESFMFRIAKPENFVLISPSKNDVGKQNAAECMPLIMEPMSAFYSSPLVVLDFQSLYPSVMIAYNYCYSTCLGRVTPFQGQYKFGVTTLDIPPGTLEDLKEHITVAPNGIMYAMPQVRKGLLGRMLIELLDTRVMVKQAMKAVKSDKALSRILNARQLALKYIANVTYGYTGATYSGRMPAVEIADSIVQTGRETLEKASDKTIFTAMKLTNRKTKEQAFRIGNEIADTITSQNPAPVKLKFEKVYHPCVLMAKKRYVGFKYESPDEKEPTFDAKGIETVRRDGVLAQRKLVENCLKSVNTPGLLRVPVQDFIFAKEVRMGTYSDKGPPPPGVVVAARRMMLDPNDEPQYGERIPYVISRGEPGALLTERAIDPLEMINESHLQLDATYYITRVLIPPLERIFNLVGADVQRWFAEMPKVKNVVWDTILASPSKRKKVTDDDEDVPASPGKQWDIEEHFENNQCLACGEASFADLCEECMLSPQSSVTVLGVKSAAFEHRLLTAHGICATCAGTAPGEPVECISLDCPWLYARKKAEARVETVETMDILVDELGRSRVGWRLIGSDTSESSQVEIDM</sequence>
<dbReference type="Gene3D" id="2.70.98.10">
    <property type="match status" value="1"/>
</dbReference>
<dbReference type="InterPro" id="IPR036397">
    <property type="entry name" value="RNaseH_sf"/>
</dbReference>
<dbReference type="EC" id="2.7.7.7" evidence="6"/>
<keyword evidence="15" id="KW-0411">Iron-sulfur</keyword>
<dbReference type="InterPro" id="IPR023211">
    <property type="entry name" value="DNA_pol_palm_dom_sf"/>
</dbReference>
<dbReference type="InterPro" id="IPR030559">
    <property type="entry name" value="PolZ_Rev3"/>
</dbReference>
<comment type="catalytic activity">
    <reaction evidence="17">
        <text>DNA(n) + a 2'-deoxyribonucleoside 5'-triphosphate = DNA(n+1) + diphosphate</text>
        <dbReference type="Rhea" id="RHEA:22508"/>
        <dbReference type="Rhea" id="RHEA-COMP:17339"/>
        <dbReference type="Rhea" id="RHEA-COMP:17340"/>
        <dbReference type="ChEBI" id="CHEBI:33019"/>
        <dbReference type="ChEBI" id="CHEBI:61560"/>
        <dbReference type="ChEBI" id="CHEBI:173112"/>
        <dbReference type="EC" id="2.7.7.7"/>
    </reaction>
</comment>
<keyword evidence="13" id="KW-0239">DNA-directed DNA polymerase</keyword>
<comment type="similarity">
    <text evidence="3">Belongs to the DNA polymerase type-B family.</text>
</comment>
<comment type="caution">
    <text evidence="23">The sequence shown here is derived from an EMBL/GenBank/DDBJ whole genome shotgun (WGS) entry which is preliminary data.</text>
</comment>
<dbReference type="GO" id="GO:0005975">
    <property type="term" value="P:carbohydrate metabolic process"/>
    <property type="evidence" value="ECO:0007669"/>
    <property type="project" value="InterPro"/>
</dbReference>
<evidence type="ECO:0000256" key="7">
    <source>
        <dbReference type="ARBA" id="ARBA00021589"/>
    </source>
</evidence>
<evidence type="ECO:0000259" key="20">
    <source>
        <dbReference type="Pfam" id="PF03104"/>
    </source>
</evidence>
<proteinExistence type="inferred from homology"/>
<reference evidence="23 24" key="1">
    <citation type="journal article" date="2020" name="ISME J.">
        <title>Uncovering the hidden diversity of litter-decomposition mechanisms in mushroom-forming fungi.</title>
        <authorList>
            <person name="Floudas D."/>
            <person name="Bentzer J."/>
            <person name="Ahren D."/>
            <person name="Johansson T."/>
            <person name="Persson P."/>
            <person name="Tunlid A."/>
        </authorList>
    </citation>
    <scope>NUCLEOTIDE SEQUENCE [LARGE SCALE GENOMIC DNA]</scope>
    <source>
        <strain evidence="23 24">CBS 146.42</strain>
    </source>
</reference>
<evidence type="ECO:0000259" key="19">
    <source>
        <dbReference type="Pfam" id="PF00136"/>
    </source>
</evidence>
<dbReference type="EC" id="5.1.3.15" evidence="5"/>
<dbReference type="Proteomes" id="UP000559027">
    <property type="component" value="Unassembled WGS sequence"/>
</dbReference>
<dbReference type="Pfam" id="PF14260">
    <property type="entry name" value="zf-C4pol"/>
    <property type="match status" value="1"/>
</dbReference>
<dbReference type="GO" id="GO:0046872">
    <property type="term" value="F:metal ion binding"/>
    <property type="evidence" value="ECO:0007669"/>
    <property type="project" value="UniProtKB-KW"/>
</dbReference>
<dbReference type="PANTHER" id="PTHR45812:SF1">
    <property type="entry name" value="DNA POLYMERASE ZETA CATALYTIC SUBUNIT"/>
    <property type="match status" value="1"/>
</dbReference>
<keyword evidence="10" id="KW-0479">Metal-binding</keyword>
<protein>
    <recommendedName>
        <fullName evidence="7">DNA polymerase zeta catalytic subunit</fullName>
        <ecNumber evidence="6">2.7.7.7</ecNumber>
        <ecNumber evidence="5">5.1.3.15</ecNumber>
    </recommendedName>
</protein>
<evidence type="ECO:0000256" key="13">
    <source>
        <dbReference type="ARBA" id="ARBA00022932"/>
    </source>
</evidence>
<evidence type="ECO:0000256" key="10">
    <source>
        <dbReference type="ARBA" id="ARBA00022723"/>
    </source>
</evidence>
<feature type="domain" description="C4-type zinc-finger of DNA polymerase delta" evidence="21">
    <location>
        <begin position="1776"/>
        <end position="1845"/>
    </location>
</feature>
<dbReference type="InterPro" id="IPR012337">
    <property type="entry name" value="RNaseH-like_sf"/>
</dbReference>
<feature type="domain" description="DNA-directed DNA polymerase family B exonuclease" evidence="20">
    <location>
        <begin position="1096"/>
        <end position="1239"/>
    </location>
</feature>
<dbReference type="OrthoDB" id="2414538at2759"/>
<dbReference type="SUPFAM" id="SSF56672">
    <property type="entry name" value="DNA/RNA polymerases"/>
    <property type="match status" value="1"/>
</dbReference>
<dbReference type="Pfam" id="PF24055">
    <property type="entry name" value="POL3_N"/>
    <property type="match status" value="1"/>
</dbReference>
<evidence type="ECO:0000256" key="1">
    <source>
        <dbReference type="ARBA" id="ARBA00001096"/>
    </source>
</evidence>
<dbReference type="CDD" id="cd09020">
    <property type="entry name" value="D-hex-6-P-epi_like"/>
    <property type="match status" value="1"/>
</dbReference>
<dbReference type="Gene3D" id="3.30.342.10">
    <property type="entry name" value="DNA Polymerase, chain B, domain 1"/>
    <property type="match status" value="1"/>
</dbReference>
<evidence type="ECO:0000256" key="3">
    <source>
        <dbReference type="ARBA" id="ARBA00005755"/>
    </source>
</evidence>
<keyword evidence="8" id="KW-0808">Transferase</keyword>
<evidence type="ECO:0000256" key="17">
    <source>
        <dbReference type="ARBA" id="ARBA00049244"/>
    </source>
</evidence>
<evidence type="ECO:0000256" key="11">
    <source>
        <dbReference type="ARBA" id="ARBA00022763"/>
    </source>
</evidence>
<dbReference type="GO" id="GO:0042276">
    <property type="term" value="P:error-prone translesion synthesis"/>
    <property type="evidence" value="ECO:0007669"/>
    <property type="project" value="TreeGrafter"/>
</dbReference>
<keyword evidence="14" id="KW-0408">Iron</keyword>
<comment type="catalytic activity">
    <reaction evidence="1">
        <text>alpha-D-glucose 6-phosphate = beta-D-glucose 6-phosphate</text>
        <dbReference type="Rhea" id="RHEA:16249"/>
        <dbReference type="ChEBI" id="CHEBI:58225"/>
        <dbReference type="ChEBI" id="CHEBI:58247"/>
        <dbReference type="EC" id="5.1.3.15"/>
    </reaction>
</comment>
<evidence type="ECO:0000256" key="8">
    <source>
        <dbReference type="ARBA" id="ARBA00022679"/>
    </source>
</evidence>
<dbReference type="GO" id="GO:0016035">
    <property type="term" value="C:zeta DNA polymerase complex"/>
    <property type="evidence" value="ECO:0007669"/>
    <property type="project" value="InterPro"/>
</dbReference>
<feature type="region of interest" description="Disordered" evidence="18">
    <location>
        <begin position="709"/>
        <end position="748"/>
    </location>
</feature>
<evidence type="ECO:0000256" key="16">
    <source>
        <dbReference type="ARBA" id="ARBA00023204"/>
    </source>
</evidence>
<feature type="compositionally biased region" description="Acidic residues" evidence="18">
    <location>
        <begin position="709"/>
        <end position="736"/>
    </location>
</feature>
<dbReference type="InterPro" id="IPR006172">
    <property type="entry name" value="DNA-dir_DNA_pol_B"/>
</dbReference>